<evidence type="ECO:0000256" key="1">
    <source>
        <dbReference type="SAM" id="Phobius"/>
    </source>
</evidence>
<keyword evidence="1" id="KW-1133">Transmembrane helix</keyword>
<evidence type="ECO:0000313" key="3">
    <source>
        <dbReference type="Proteomes" id="UP001348492"/>
    </source>
</evidence>
<gene>
    <name evidence="2" type="ORF">TEGL_17960</name>
</gene>
<protein>
    <recommendedName>
        <fullName evidence="4">Cell division protein FtsL</fullName>
    </recommendedName>
</protein>
<accession>A0ABZ2EU04</accession>
<organism evidence="2 3">
    <name type="scientific">Terrisporobacter glycolicus ATCC 14880 = DSM 1288</name>
    <dbReference type="NCBI Taxonomy" id="1121315"/>
    <lineage>
        <taxon>Bacteria</taxon>
        <taxon>Bacillati</taxon>
        <taxon>Bacillota</taxon>
        <taxon>Clostridia</taxon>
        <taxon>Peptostreptococcales</taxon>
        <taxon>Peptostreptococcaceae</taxon>
        <taxon>Terrisporobacter</taxon>
    </lineage>
</organism>
<keyword evidence="3" id="KW-1185">Reference proteome</keyword>
<reference evidence="2 3" key="1">
    <citation type="journal article" date="2023" name="PLoS ONE">
        <title>Genome-based metabolic and phylogenomic analysis of three Terrisporobacter species.</title>
        <authorList>
            <person name="Boer T."/>
            <person name="Bengelsdorf F.R."/>
            <person name="Bomeke M."/>
            <person name="Daniel R."/>
            <person name="Poehlein A."/>
        </authorList>
    </citation>
    <scope>NUCLEOTIDE SEQUENCE [LARGE SCALE GENOMIC DNA]</scope>
    <source>
        <strain evidence="2 3">DSM 1288</strain>
    </source>
</reference>
<feature type="transmembrane region" description="Helical" evidence="1">
    <location>
        <begin position="20"/>
        <end position="37"/>
    </location>
</feature>
<sequence>MEKDINKDEILKIMQRQMIAFLILLIVVAGGFIYLSHQISELEHKVRTINHELDYTKGRIEKLEKKQ</sequence>
<keyword evidence="1" id="KW-0812">Transmembrane</keyword>
<evidence type="ECO:0008006" key="4">
    <source>
        <dbReference type="Google" id="ProtNLM"/>
    </source>
</evidence>
<name>A0ABZ2EU04_9FIRM</name>
<dbReference type="EMBL" id="CP117523">
    <property type="protein sequence ID" value="WWD83387.1"/>
    <property type="molecule type" value="Genomic_DNA"/>
</dbReference>
<dbReference type="Proteomes" id="UP001348492">
    <property type="component" value="Chromosome"/>
</dbReference>
<evidence type="ECO:0000313" key="2">
    <source>
        <dbReference type="EMBL" id="WWD83387.1"/>
    </source>
</evidence>
<proteinExistence type="predicted"/>
<dbReference type="RefSeq" id="WP_018591185.1">
    <property type="nucleotide sequence ID" value="NZ_CP117523.1"/>
</dbReference>
<keyword evidence="1" id="KW-0472">Membrane</keyword>